<dbReference type="PANTHER" id="PTHR45228">
    <property type="entry name" value="CYCLIC DI-GMP PHOSPHODIESTERASE TM_0186-RELATED"/>
    <property type="match status" value="1"/>
</dbReference>
<organism evidence="8">
    <name type="scientific">uncultured spirochete</name>
    <dbReference type="NCBI Taxonomy" id="156406"/>
    <lineage>
        <taxon>Bacteria</taxon>
        <taxon>Pseudomonadati</taxon>
        <taxon>Spirochaetota</taxon>
        <taxon>Spirochaetia</taxon>
        <taxon>Spirochaetales</taxon>
        <taxon>environmental samples</taxon>
    </lineage>
</organism>
<evidence type="ECO:0000256" key="3">
    <source>
        <dbReference type="ARBA" id="ARBA00022692"/>
    </source>
</evidence>
<evidence type="ECO:0000256" key="1">
    <source>
        <dbReference type="ARBA" id="ARBA00004651"/>
    </source>
</evidence>
<protein>
    <recommendedName>
        <fullName evidence="7">HAMP domain-containing protein</fullName>
    </recommendedName>
</protein>
<comment type="subcellular location">
    <subcellularLocation>
        <location evidence="1">Cell membrane</location>
        <topology evidence="1">Multi-pass membrane protein</topology>
    </subcellularLocation>
</comment>
<dbReference type="InterPro" id="IPR052020">
    <property type="entry name" value="Cyclic_di-GMP/3'3'-cGAMP_PDE"/>
</dbReference>
<dbReference type="CDD" id="cd18773">
    <property type="entry name" value="PDC1_HK_sensor"/>
    <property type="match status" value="1"/>
</dbReference>
<dbReference type="Pfam" id="PF00672">
    <property type="entry name" value="HAMP"/>
    <property type="match status" value="1"/>
</dbReference>
<evidence type="ECO:0000259" key="7">
    <source>
        <dbReference type="PROSITE" id="PS50885"/>
    </source>
</evidence>
<gene>
    <name evidence="8" type="ORF">SPIROBIBN47_90034</name>
</gene>
<reference evidence="8" key="1">
    <citation type="submission" date="2017-02" db="EMBL/GenBank/DDBJ databases">
        <authorList>
            <person name="Regsiter A."/>
            <person name="William W."/>
        </authorList>
    </citation>
    <scope>NUCLEOTIDE SEQUENCE</scope>
    <source>
        <strain evidence="8">Bib</strain>
    </source>
</reference>
<keyword evidence="2" id="KW-1003">Cell membrane</keyword>
<keyword evidence="3 6" id="KW-0812">Transmembrane</keyword>
<feature type="transmembrane region" description="Helical" evidence="6">
    <location>
        <begin position="16"/>
        <end position="37"/>
    </location>
</feature>
<dbReference type="InterPro" id="IPR003660">
    <property type="entry name" value="HAMP_dom"/>
</dbReference>
<accession>A0A3P3XLY8</accession>
<dbReference type="Gene3D" id="3.30.450.20">
    <property type="entry name" value="PAS domain"/>
    <property type="match status" value="1"/>
</dbReference>
<proteinExistence type="predicted"/>
<evidence type="ECO:0000256" key="5">
    <source>
        <dbReference type="ARBA" id="ARBA00023136"/>
    </source>
</evidence>
<feature type="transmembrane region" description="Helical" evidence="6">
    <location>
        <begin position="292"/>
        <end position="310"/>
    </location>
</feature>
<evidence type="ECO:0000256" key="6">
    <source>
        <dbReference type="SAM" id="Phobius"/>
    </source>
</evidence>
<evidence type="ECO:0000256" key="2">
    <source>
        <dbReference type="ARBA" id="ARBA00022475"/>
    </source>
</evidence>
<dbReference type="AlphaFoldDB" id="A0A3P3XLY8"/>
<dbReference type="Pfam" id="PF02743">
    <property type="entry name" value="dCache_1"/>
    <property type="match status" value="1"/>
</dbReference>
<dbReference type="GO" id="GO:0005886">
    <property type="term" value="C:plasma membrane"/>
    <property type="evidence" value="ECO:0007669"/>
    <property type="project" value="UniProtKB-SubCell"/>
</dbReference>
<dbReference type="PROSITE" id="PS50885">
    <property type="entry name" value="HAMP"/>
    <property type="match status" value="1"/>
</dbReference>
<name>A0A3P3XLY8_9SPIR</name>
<feature type="domain" description="HAMP" evidence="7">
    <location>
        <begin position="318"/>
        <end position="366"/>
    </location>
</feature>
<evidence type="ECO:0000256" key="4">
    <source>
        <dbReference type="ARBA" id="ARBA00022989"/>
    </source>
</evidence>
<dbReference type="Gene3D" id="6.10.340.10">
    <property type="match status" value="1"/>
</dbReference>
<dbReference type="Gene3D" id="1.10.3210.10">
    <property type="entry name" value="Hypothetical protein af1432"/>
    <property type="match status" value="1"/>
</dbReference>
<dbReference type="GO" id="GO:0007165">
    <property type="term" value="P:signal transduction"/>
    <property type="evidence" value="ECO:0007669"/>
    <property type="project" value="InterPro"/>
</dbReference>
<dbReference type="CDD" id="cd12915">
    <property type="entry name" value="PDC2_DGC_like"/>
    <property type="match status" value="1"/>
</dbReference>
<keyword evidence="4 6" id="KW-1133">Transmembrane helix</keyword>
<dbReference type="SMART" id="SM00304">
    <property type="entry name" value="HAMP"/>
    <property type="match status" value="1"/>
</dbReference>
<dbReference type="PANTHER" id="PTHR45228:SF1">
    <property type="entry name" value="CYCLIC DI-GMP PHOSPHODIESTERASE TM_0186"/>
    <property type="match status" value="1"/>
</dbReference>
<sequence length="434" mass="49132">MIPFAKKLISSFKFRIFLFVLAAIMPAFLLSFLQLHYERNRELSEMRYTTHQIVELIAQQESDVFDGTRQLLEAVAAMPEIRNAAYKEIAIYLRKLASAFHRYRNFFLLDAKGTILANAFPADDAKTDDKIPALAEIAASKSPVMSGFHIDPDDHSPSVYFGYPLIDRSGYVSGALAAVIDLSYLNVFEQAIRSKLQPEAVLTKIDREGIVLIREPDPEAYIGKKYQEQAVLMQIGTQQDGVLLQTDTQGQKSVFAFSRMPSKIYASDIYVIVSIPEHSAFAGINQRFYRELLILGIGMILISLLTMLSLDPFLMHDVQELIAAAKKMQKGDLTARARHFKYSSIELQQLVRAFNTMADSMQKSQQQLLDSYEATLEGWVRILDIRDNETSGHSKRVTDLALQFAREAHVKEDEMPNIRRGALSRSAVQIRQRP</sequence>
<dbReference type="InterPro" id="IPR033479">
    <property type="entry name" value="dCache_1"/>
</dbReference>
<keyword evidence="5 6" id="KW-0472">Membrane</keyword>
<dbReference type="EMBL" id="FWDM01000041">
    <property type="protein sequence ID" value="SLM15956.1"/>
    <property type="molecule type" value="Genomic_DNA"/>
</dbReference>
<dbReference type="CDD" id="cd06225">
    <property type="entry name" value="HAMP"/>
    <property type="match status" value="1"/>
</dbReference>
<evidence type="ECO:0000313" key="8">
    <source>
        <dbReference type="EMBL" id="SLM15956.1"/>
    </source>
</evidence>